<protein>
    <recommendedName>
        <fullName evidence="3">Mariner Mos1 transposase</fullName>
    </recommendedName>
</protein>
<evidence type="ECO:0000313" key="2">
    <source>
        <dbReference type="Proteomes" id="UP000299102"/>
    </source>
</evidence>
<organism evidence="1 2">
    <name type="scientific">Eumeta variegata</name>
    <name type="common">Bagworm moth</name>
    <name type="synonym">Eumeta japonica</name>
    <dbReference type="NCBI Taxonomy" id="151549"/>
    <lineage>
        <taxon>Eukaryota</taxon>
        <taxon>Metazoa</taxon>
        <taxon>Ecdysozoa</taxon>
        <taxon>Arthropoda</taxon>
        <taxon>Hexapoda</taxon>
        <taxon>Insecta</taxon>
        <taxon>Pterygota</taxon>
        <taxon>Neoptera</taxon>
        <taxon>Endopterygota</taxon>
        <taxon>Lepidoptera</taxon>
        <taxon>Glossata</taxon>
        <taxon>Ditrysia</taxon>
        <taxon>Tineoidea</taxon>
        <taxon>Psychidae</taxon>
        <taxon>Oiketicinae</taxon>
        <taxon>Eumeta</taxon>
    </lineage>
</organism>
<reference evidence="1 2" key="1">
    <citation type="journal article" date="2019" name="Commun. Biol.">
        <title>The bagworm genome reveals a unique fibroin gene that provides high tensile strength.</title>
        <authorList>
            <person name="Kono N."/>
            <person name="Nakamura H."/>
            <person name="Ohtoshi R."/>
            <person name="Tomita M."/>
            <person name="Numata K."/>
            <person name="Arakawa K."/>
        </authorList>
    </citation>
    <scope>NUCLEOTIDE SEQUENCE [LARGE SCALE GENOMIC DNA]</scope>
</reference>
<accession>A0A4C1Z1Z5</accession>
<dbReference type="EMBL" id="BGZK01001502">
    <property type="protein sequence ID" value="GBP81242.1"/>
    <property type="molecule type" value="Genomic_DNA"/>
</dbReference>
<gene>
    <name evidence="1" type="ORF">EVAR_61448_1</name>
</gene>
<comment type="caution">
    <text evidence="1">The sequence shown here is derived from an EMBL/GenBank/DDBJ whole genome shotgun (WGS) entry which is preliminary data.</text>
</comment>
<evidence type="ECO:0000313" key="1">
    <source>
        <dbReference type="EMBL" id="GBP81242.1"/>
    </source>
</evidence>
<dbReference type="AlphaFoldDB" id="A0A4C1Z1Z5"/>
<keyword evidence="2" id="KW-1185">Reference proteome</keyword>
<evidence type="ECO:0008006" key="3">
    <source>
        <dbReference type="Google" id="ProtNLM"/>
    </source>
</evidence>
<sequence>MVLPHSAIEGSAEKSIRHDTLAVVGISKAARGRVFYAVNRSRPHHVYEGRLISPRPKYFAKKGKTPKEILKTWYQFFRNLRLRIRWSKNGLAYFNKDERAVKMILAQGVL</sequence>
<name>A0A4C1Z1Z5_EUMVA</name>
<dbReference type="OrthoDB" id="616263at2759"/>
<proteinExistence type="predicted"/>
<dbReference type="Proteomes" id="UP000299102">
    <property type="component" value="Unassembled WGS sequence"/>
</dbReference>